<evidence type="ECO:0000313" key="4">
    <source>
        <dbReference type="Proteomes" id="UP000018291"/>
    </source>
</evidence>
<keyword evidence="4" id="KW-1185">Reference proteome</keyword>
<dbReference type="GO" id="GO:0016829">
    <property type="term" value="F:lyase activity"/>
    <property type="evidence" value="ECO:0007669"/>
    <property type="project" value="UniProtKB-KW"/>
</dbReference>
<evidence type="ECO:0000256" key="1">
    <source>
        <dbReference type="ARBA" id="ARBA00005254"/>
    </source>
</evidence>
<dbReference type="STRING" id="1229780.BN381_130222"/>
<gene>
    <name evidence="3" type="ORF">BN381_130222</name>
</gene>
<dbReference type="AlphaFoldDB" id="R4YWQ4"/>
<dbReference type="eggNOG" id="COG1024">
    <property type="taxonomic scope" value="Bacteria"/>
</dbReference>
<evidence type="ECO:0000313" key="3">
    <source>
        <dbReference type="EMBL" id="CCM62664.1"/>
    </source>
</evidence>
<accession>R4YWQ4</accession>
<reference evidence="3 4" key="1">
    <citation type="journal article" date="2013" name="ISME J.">
        <title>Metabolic model for the filamentous 'Candidatus Microthrix parvicella' based on genomic and metagenomic analyses.</title>
        <authorList>
            <person name="Jon McIlroy S."/>
            <person name="Kristiansen R."/>
            <person name="Albertsen M."/>
            <person name="Michael Karst S."/>
            <person name="Rossetti S."/>
            <person name="Lund Nielsen J."/>
            <person name="Tandoi V."/>
            <person name="James Seviour R."/>
            <person name="Nielsen P.H."/>
        </authorList>
    </citation>
    <scope>NUCLEOTIDE SEQUENCE [LARGE SCALE GENOMIC DNA]</scope>
    <source>
        <strain evidence="3 4">RN1</strain>
    </source>
</reference>
<dbReference type="InterPro" id="IPR001753">
    <property type="entry name" value="Enoyl-CoA_hydra/iso"/>
</dbReference>
<dbReference type="PANTHER" id="PTHR43802">
    <property type="entry name" value="ENOYL-COA HYDRATASE"/>
    <property type="match status" value="1"/>
</dbReference>
<dbReference type="Gene3D" id="3.90.226.10">
    <property type="entry name" value="2-enoyl-CoA Hydratase, Chain A, domain 1"/>
    <property type="match status" value="1"/>
</dbReference>
<protein>
    <submittedName>
        <fullName evidence="3">Putative enoyl-CoA hydratase/isomerase</fullName>
        <ecNumber evidence="3">4.2.1.-</ecNumber>
    </submittedName>
</protein>
<name>R4YWQ4_9ACTN</name>
<comment type="similarity">
    <text evidence="1 2">Belongs to the enoyl-CoA hydratase/isomerase family.</text>
</comment>
<sequence length="309" mass="33363">MSDTPDDQRIAAVESTYGTVAPQAASSDNVPALGSAPEVLIVDDPAPFVRRLTLNRPEKRNALSHQLRAEIMAALQQADQDPDVRVMIVRGAGSCFSAGYELGGANEGVDMPHFTAEGEGQWPRHVTETWMSIWDLAKPVIAQVHGYCLAGGSELATGCDLVYVAHDAKMGYPAVRFGVPDMHFHAWMLGMRAAMEMMVTGDSISGDEAVRLGWANRAFDEANLDDEVLAVAGRVANIPTDIVSLNKRAVHRGMDTMGMRTAIRQGTELCAMGTKAATFTEFIDKMRDEGLTKALSERDAAFGDYRTGG</sequence>
<proteinExistence type="inferred from homology"/>
<dbReference type="SUPFAM" id="SSF52096">
    <property type="entry name" value="ClpP/crotonase"/>
    <property type="match status" value="1"/>
</dbReference>
<dbReference type="InterPro" id="IPR018376">
    <property type="entry name" value="Enoyl-CoA_hyd/isom_CS"/>
</dbReference>
<dbReference type="CDD" id="cd06558">
    <property type="entry name" value="crotonase-like"/>
    <property type="match status" value="1"/>
</dbReference>
<dbReference type="GO" id="GO:0016853">
    <property type="term" value="F:isomerase activity"/>
    <property type="evidence" value="ECO:0007669"/>
    <property type="project" value="UniProtKB-KW"/>
</dbReference>
<dbReference type="EC" id="4.2.1.-" evidence="3"/>
<dbReference type="HOGENOM" id="CLU_009834_7_3_11"/>
<dbReference type="EMBL" id="CANL01000005">
    <property type="protein sequence ID" value="CCM62664.1"/>
    <property type="molecule type" value="Genomic_DNA"/>
</dbReference>
<evidence type="ECO:0000256" key="2">
    <source>
        <dbReference type="RuleBase" id="RU003707"/>
    </source>
</evidence>
<keyword evidence="3" id="KW-0456">Lyase</keyword>
<dbReference type="PROSITE" id="PS00166">
    <property type="entry name" value="ENOYL_COA_HYDRATASE"/>
    <property type="match status" value="1"/>
</dbReference>
<dbReference type="InterPro" id="IPR029045">
    <property type="entry name" value="ClpP/crotonase-like_dom_sf"/>
</dbReference>
<dbReference type="Proteomes" id="UP000018291">
    <property type="component" value="Unassembled WGS sequence"/>
</dbReference>
<dbReference type="PANTHER" id="PTHR43802:SF1">
    <property type="entry name" value="IP11341P-RELATED"/>
    <property type="match status" value="1"/>
</dbReference>
<dbReference type="Pfam" id="PF00378">
    <property type="entry name" value="ECH_1"/>
    <property type="match status" value="1"/>
</dbReference>
<organism evidence="3 4">
    <name type="scientific">Candidatus Neomicrothrix parvicella RN1</name>
    <dbReference type="NCBI Taxonomy" id="1229780"/>
    <lineage>
        <taxon>Bacteria</taxon>
        <taxon>Bacillati</taxon>
        <taxon>Actinomycetota</taxon>
        <taxon>Acidimicrobiia</taxon>
        <taxon>Acidimicrobiales</taxon>
        <taxon>Microthrixaceae</taxon>
        <taxon>Candidatus Neomicrothrix</taxon>
    </lineage>
</organism>
<keyword evidence="3" id="KW-0413">Isomerase</keyword>
<dbReference type="RefSeq" id="WP_012224223.1">
    <property type="nucleotide sequence ID" value="NZ_HG422565.1"/>
</dbReference>
<comment type="caution">
    <text evidence="3">The sequence shown here is derived from an EMBL/GenBank/DDBJ whole genome shotgun (WGS) entry which is preliminary data.</text>
</comment>